<comment type="similarity">
    <text evidence="1 4">Belongs to the glycosyl hydrolase 31 family.</text>
</comment>
<evidence type="ECO:0000256" key="3">
    <source>
        <dbReference type="ARBA" id="ARBA00023295"/>
    </source>
</evidence>
<accession>A0A6J8EPD4</accession>
<dbReference type="SUPFAM" id="SSF51445">
    <property type="entry name" value="(Trans)glycosidases"/>
    <property type="match status" value="1"/>
</dbReference>
<dbReference type="PANTHER" id="PTHR43053">
    <property type="entry name" value="GLYCOSIDASE FAMILY 31"/>
    <property type="match status" value="1"/>
</dbReference>
<evidence type="ECO:0000256" key="2">
    <source>
        <dbReference type="ARBA" id="ARBA00022801"/>
    </source>
</evidence>
<dbReference type="InterPro" id="IPR000322">
    <property type="entry name" value="Glyco_hydro_31_TIM"/>
</dbReference>
<keyword evidence="2 4" id="KW-0378">Hydrolase</keyword>
<dbReference type="InterPro" id="IPR013780">
    <property type="entry name" value="Glyco_hydro_b"/>
</dbReference>
<keyword evidence="3 4" id="KW-0326">Glycosidase</keyword>
<dbReference type="OrthoDB" id="10070917at2759"/>
<dbReference type="Pfam" id="PF21365">
    <property type="entry name" value="Glyco_hydro_31_3rd"/>
    <property type="match status" value="1"/>
</dbReference>
<keyword evidence="5" id="KW-1133">Transmembrane helix</keyword>
<feature type="domain" description="Glycoside hydrolase family 31 TIM barrel" evidence="6">
    <location>
        <begin position="320"/>
        <end position="426"/>
    </location>
</feature>
<dbReference type="CDD" id="cd06592">
    <property type="entry name" value="GH31_NET37"/>
    <property type="match status" value="1"/>
</dbReference>
<dbReference type="Gene3D" id="2.60.40.1180">
    <property type="entry name" value="Golgi alpha-mannosidase II"/>
    <property type="match status" value="1"/>
</dbReference>
<keyword evidence="5" id="KW-0472">Membrane</keyword>
<evidence type="ECO:0000256" key="5">
    <source>
        <dbReference type="SAM" id="Phobius"/>
    </source>
</evidence>
<evidence type="ECO:0000313" key="8">
    <source>
        <dbReference type="EMBL" id="CAC5421405.1"/>
    </source>
</evidence>
<dbReference type="PANTHER" id="PTHR43053:SF4">
    <property type="entry name" value="MYOGENESIS-REGULATING GLYCOSIDASE"/>
    <property type="match status" value="1"/>
</dbReference>
<evidence type="ECO:0000256" key="1">
    <source>
        <dbReference type="ARBA" id="ARBA00007806"/>
    </source>
</evidence>
<evidence type="ECO:0000259" key="7">
    <source>
        <dbReference type="Pfam" id="PF21365"/>
    </source>
</evidence>
<gene>
    <name evidence="8" type="ORF">MCOR_53538</name>
</gene>
<dbReference type="GO" id="GO:0005975">
    <property type="term" value="P:carbohydrate metabolic process"/>
    <property type="evidence" value="ECO:0007669"/>
    <property type="project" value="InterPro"/>
</dbReference>
<protein>
    <recommendedName>
        <fullName evidence="10">Myogenesis-regulating glycosidase</fullName>
    </recommendedName>
</protein>
<feature type="domain" description="Glycosyl hydrolase family 31 C-terminal" evidence="7">
    <location>
        <begin position="594"/>
        <end position="679"/>
    </location>
</feature>
<dbReference type="Gene3D" id="3.20.20.80">
    <property type="entry name" value="Glycosidases"/>
    <property type="match status" value="2"/>
</dbReference>
<evidence type="ECO:0000259" key="6">
    <source>
        <dbReference type="Pfam" id="PF01055"/>
    </source>
</evidence>
<dbReference type="SUPFAM" id="SSF51011">
    <property type="entry name" value="Glycosyl hydrolase domain"/>
    <property type="match status" value="1"/>
</dbReference>
<evidence type="ECO:0000313" key="9">
    <source>
        <dbReference type="Proteomes" id="UP000507470"/>
    </source>
</evidence>
<feature type="transmembrane region" description="Helical" evidence="5">
    <location>
        <begin position="12"/>
        <end position="32"/>
    </location>
</feature>
<dbReference type="InterPro" id="IPR050985">
    <property type="entry name" value="Alpha-glycosidase_related"/>
</dbReference>
<feature type="domain" description="Glycoside hydrolase family 31 TIM barrel" evidence="6">
    <location>
        <begin position="489"/>
        <end position="583"/>
    </location>
</feature>
<dbReference type="InterPro" id="IPR017853">
    <property type="entry name" value="GH"/>
</dbReference>
<reference evidence="8 9" key="1">
    <citation type="submission" date="2020-06" db="EMBL/GenBank/DDBJ databases">
        <authorList>
            <person name="Li R."/>
            <person name="Bekaert M."/>
        </authorList>
    </citation>
    <scope>NUCLEOTIDE SEQUENCE [LARGE SCALE GENOMIC DNA]</scope>
    <source>
        <strain evidence="9">wild</strain>
    </source>
</reference>
<dbReference type="GO" id="GO:0004553">
    <property type="term" value="F:hydrolase activity, hydrolyzing O-glycosyl compounds"/>
    <property type="evidence" value="ECO:0007669"/>
    <property type="project" value="InterPro"/>
</dbReference>
<sequence>MRFSRNRKIKLYKILGILITAVIVILYILAALKPKVTPLYANGVVEANIGDVRFDFSTGVFTFTNKEQNVYLKGFVSETLRSTSALSCKPKSKASDKNYLCLVWIRYAKLEVIQHEHDSCHDVYWTSTSRDFTPHDCFTLRGPHHWFGGSLLSSQYMPLQYADVPMQPYITNDILFKSKVDKDRTNVFGNVVERFWINSNGVGIVVDSSVPLHVSLNESGSSLLCFKGDYNESPFPNPNNEPPFLKYTICKEDNVKLMRDFFQRTHFEKPQGIPDLSVMQKVTWSTKAKYKSGLNQDLVLKYSSNVTKIDSRKMNFEIYEPYSSAYGNFDFRSDFFRNSAQMVGVLKENKFDVSAVLTPFVSVDNNTKNFAQNSAFFIHDNGGKAPTLTGWYGGLVGILDFSNPKTQEWYKQKLEEMKSNFNLKNFTFHGCETNFIPSSHKSHQFLKNPCTFIQTFVSNVIQYGCQVTCGHKTQKFPVYIHLSSRDSTWSHYNGLNSIIPAVLTLGILGYPYIIPDVIGGNGFKGDHLNVTVLPERELYIRWLQLSTYLPVMKFSIPPWDYDEEMVTLTKTMLKKRESILPLLQKAAREAEHTGAPIIRPLWWVSPTDPDALAVGNQFLVGETLLVAPVLLPGTTEIDIYLPEGTWHDEINDKDWDGKQWLKSYRVELHQIATFTQARTIGT</sequence>
<name>A0A6J8EPD4_MYTCO</name>
<evidence type="ECO:0008006" key="10">
    <source>
        <dbReference type="Google" id="ProtNLM"/>
    </source>
</evidence>
<dbReference type="Pfam" id="PF01055">
    <property type="entry name" value="Glyco_hydro_31_2nd"/>
    <property type="match status" value="2"/>
</dbReference>
<dbReference type="Proteomes" id="UP000507470">
    <property type="component" value="Unassembled WGS sequence"/>
</dbReference>
<dbReference type="EMBL" id="CACVKT020009350">
    <property type="protein sequence ID" value="CAC5421405.1"/>
    <property type="molecule type" value="Genomic_DNA"/>
</dbReference>
<dbReference type="AlphaFoldDB" id="A0A6J8EPD4"/>
<keyword evidence="5" id="KW-0812">Transmembrane</keyword>
<dbReference type="InterPro" id="IPR048395">
    <property type="entry name" value="Glyco_hydro_31_C"/>
</dbReference>
<keyword evidence="9" id="KW-1185">Reference proteome</keyword>
<proteinExistence type="inferred from homology"/>
<evidence type="ECO:0000256" key="4">
    <source>
        <dbReference type="RuleBase" id="RU361185"/>
    </source>
</evidence>
<organism evidence="8 9">
    <name type="scientific">Mytilus coruscus</name>
    <name type="common">Sea mussel</name>
    <dbReference type="NCBI Taxonomy" id="42192"/>
    <lineage>
        <taxon>Eukaryota</taxon>
        <taxon>Metazoa</taxon>
        <taxon>Spiralia</taxon>
        <taxon>Lophotrochozoa</taxon>
        <taxon>Mollusca</taxon>
        <taxon>Bivalvia</taxon>
        <taxon>Autobranchia</taxon>
        <taxon>Pteriomorphia</taxon>
        <taxon>Mytilida</taxon>
        <taxon>Mytiloidea</taxon>
        <taxon>Mytilidae</taxon>
        <taxon>Mytilinae</taxon>
        <taxon>Mytilus</taxon>
    </lineage>
</organism>